<gene>
    <name evidence="7" type="primary">livJ</name>
    <name evidence="7" type="ORF">K227x_53790</name>
</gene>
<dbReference type="GO" id="GO:0006865">
    <property type="term" value="P:amino acid transport"/>
    <property type="evidence" value="ECO:0007669"/>
    <property type="project" value="UniProtKB-KW"/>
</dbReference>
<dbReference type="Proteomes" id="UP000318538">
    <property type="component" value="Chromosome"/>
</dbReference>
<dbReference type="PRINTS" id="PR00337">
    <property type="entry name" value="LEUILEVALBP"/>
</dbReference>
<dbReference type="InterPro" id="IPR028082">
    <property type="entry name" value="Peripla_BP_I"/>
</dbReference>
<reference evidence="7 8" key="1">
    <citation type="submission" date="2019-02" db="EMBL/GenBank/DDBJ databases">
        <title>Deep-cultivation of Planctomycetes and their phenomic and genomic characterization uncovers novel biology.</title>
        <authorList>
            <person name="Wiegand S."/>
            <person name="Jogler M."/>
            <person name="Boedeker C."/>
            <person name="Pinto D."/>
            <person name="Vollmers J."/>
            <person name="Rivas-Marin E."/>
            <person name="Kohn T."/>
            <person name="Peeters S.H."/>
            <person name="Heuer A."/>
            <person name="Rast P."/>
            <person name="Oberbeckmann S."/>
            <person name="Bunk B."/>
            <person name="Jeske O."/>
            <person name="Meyerdierks A."/>
            <person name="Storesund J.E."/>
            <person name="Kallscheuer N."/>
            <person name="Luecker S."/>
            <person name="Lage O.M."/>
            <person name="Pohl T."/>
            <person name="Merkel B.J."/>
            <person name="Hornburger P."/>
            <person name="Mueller R.-W."/>
            <person name="Bruemmer F."/>
            <person name="Labrenz M."/>
            <person name="Spormann A.M."/>
            <person name="Op den Camp H."/>
            <person name="Overmann J."/>
            <person name="Amann R."/>
            <person name="Jetten M.S.M."/>
            <person name="Mascher T."/>
            <person name="Medema M.H."/>
            <person name="Devos D.P."/>
            <person name="Kaster A.-K."/>
            <person name="Ovreas L."/>
            <person name="Rohde M."/>
            <person name="Galperin M.Y."/>
            <person name="Jogler C."/>
        </authorList>
    </citation>
    <scope>NUCLEOTIDE SEQUENCE [LARGE SCALE GENOMIC DNA]</scope>
    <source>
        <strain evidence="7 8">K22_7</strain>
    </source>
</reference>
<keyword evidence="8" id="KW-1185">Reference proteome</keyword>
<dbReference type="CDD" id="cd19978">
    <property type="entry name" value="PBP1_ABC_ligand_binding-like"/>
    <property type="match status" value="1"/>
</dbReference>
<evidence type="ECO:0000256" key="3">
    <source>
        <dbReference type="ARBA" id="ARBA00022729"/>
    </source>
</evidence>
<sequence precursor="true">MIFPDTGHRYSICATIVVCCVVLFAPSPLRAATHDPNTNIVLGMSTALSGPASDLGINMKLGVDLALKDVNHRGGIGGKPIRLVALDDGYEPARTIINMRQLIEKENVLGVIGNVGTPTAIAAVPIANETRTPFLAAYSGAGVLRRDPPDRYVVNYRASYAEETTAMVNALITQVGLKPTEVAFFTQRDGYGDAGFIGGIQALKKHGLQSENQIVHGRYERNTLAVELALAEIMLHKVPPKAIIMVGAYAPCAQFIRLAKSMDYHGLFLNVSFVGSLSLARELAEQSTGVIVTQVVPHPNSELPIAIRYRQAMQQFGPQPADYSFGSLEGFIAARILISALQSKHFDGGRESVIRSLESMGDFPMGLPEPLRLTTTDHQASHMVWPTVLINGSVVPIEWSDLSGERTRE</sequence>
<feature type="chain" id="PRO_5022078087" evidence="5">
    <location>
        <begin position="32"/>
        <end position="409"/>
    </location>
</feature>
<dbReference type="SUPFAM" id="SSF53822">
    <property type="entry name" value="Periplasmic binding protein-like I"/>
    <property type="match status" value="1"/>
</dbReference>
<dbReference type="InterPro" id="IPR000709">
    <property type="entry name" value="Leu_Ile_Val-bd"/>
</dbReference>
<proteinExistence type="inferred from homology"/>
<dbReference type="KEGG" id="rlc:K227x_53790"/>
<keyword evidence="4" id="KW-0029">Amino-acid transport</keyword>
<dbReference type="AlphaFoldDB" id="A0A517NIJ2"/>
<dbReference type="InterPro" id="IPR028081">
    <property type="entry name" value="Leu-bd"/>
</dbReference>
<feature type="domain" description="Leucine-binding protein" evidence="6">
    <location>
        <begin position="40"/>
        <end position="386"/>
    </location>
</feature>
<dbReference type="PANTHER" id="PTHR47235:SF1">
    <property type="entry name" value="BLR6548 PROTEIN"/>
    <property type="match status" value="1"/>
</dbReference>
<dbReference type="RefSeq" id="WP_246146208.1">
    <property type="nucleotide sequence ID" value="NZ_CP036525.1"/>
</dbReference>
<evidence type="ECO:0000313" key="7">
    <source>
        <dbReference type="EMBL" id="QDT06955.1"/>
    </source>
</evidence>
<organism evidence="7 8">
    <name type="scientific">Rubripirellula lacrimiformis</name>
    <dbReference type="NCBI Taxonomy" id="1930273"/>
    <lineage>
        <taxon>Bacteria</taxon>
        <taxon>Pseudomonadati</taxon>
        <taxon>Planctomycetota</taxon>
        <taxon>Planctomycetia</taxon>
        <taxon>Pirellulales</taxon>
        <taxon>Pirellulaceae</taxon>
        <taxon>Rubripirellula</taxon>
    </lineage>
</organism>
<name>A0A517NIJ2_9BACT</name>
<accession>A0A517NIJ2</accession>
<dbReference type="PANTHER" id="PTHR47235">
    <property type="entry name" value="BLR6548 PROTEIN"/>
    <property type="match status" value="1"/>
</dbReference>
<dbReference type="Gene3D" id="3.40.50.2300">
    <property type="match status" value="2"/>
</dbReference>
<evidence type="ECO:0000256" key="1">
    <source>
        <dbReference type="ARBA" id="ARBA00010062"/>
    </source>
</evidence>
<feature type="signal peptide" evidence="5">
    <location>
        <begin position="1"/>
        <end position="31"/>
    </location>
</feature>
<evidence type="ECO:0000259" key="6">
    <source>
        <dbReference type="Pfam" id="PF13458"/>
    </source>
</evidence>
<keyword evidence="2" id="KW-0813">Transport</keyword>
<keyword evidence="3 5" id="KW-0732">Signal</keyword>
<protein>
    <submittedName>
        <fullName evidence="7">Leu/Ile/Val-binding protein</fullName>
    </submittedName>
</protein>
<dbReference type="EMBL" id="CP036525">
    <property type="protein sequence ID" value="QDT06955.1"/>
    <property type="molecule type" value="Genomic_DNA"/>
</dbReference>
<evidence type="ECO:0000256" key="4">
    <source>
        <dbReference type="ARBA" id="ARBA00022970"/>
    </source>
</evidence>
<dbReference type="Pfam" id="PF13458">
    <property type="entry name" value="Peripla_BP_6"/>
    <property type="match status" value="1"/>
</dbReference>
<comment type="similarity">
    <text evidence="1">Belongs to the leucine-binding protein family.</text>
</comment>
<evidence type="ECO:0000313" key="8">
    <source>
        <dbReference type="Proteomes" id="UP000318538"/>
    </source>
</evidence>
<evidence type="ECO:0000256" key="2">
    <source>
        <dbReference type="ARBA" id="ARBA00022448"/>
    </source>
</evidence>
<evidence type="ECO:0000256" key="5">
    <source>
        <dbReference type="SAM" id="SignalP"/>
    </source>
</evidence>